<dbReference type="AlphaFoldDB" id="A0A397JC65"/>
<dbReference type="EMBL" id="PQFF01000068">
    <property type="protein sequence ID" value="RHZ85157.1"/>
    <property type="molecule type" value="Genomic_DNA"/>
</dbReference>
<keyword evidence="2" id="KW-1185">Reference proteome</keyword>
<organism evidence="1 2">
    <name type="scientific">Diversispora epigaea</name>
    <dbReference type="NCBI Taxonomy" id="1348612"/>
    <lineage>
        <taxon>Eukaryota</taxon>
        <taxon>Fungi</taxon>
        <taxon>Fungi incertae sedis</taxon>
        <taxon>Mucoromycota</taxon>
        <taxon>Glomeromycotina</taxon>
        <taxon>Glomeromycetes</taxon>
        <taxon>Diversisporales</taxon>
        <taxon>Diversisporaceae</taxon>
        <taxon>Diversispora</taxon>
    </lineage>
</organism>
<comment type="caution">
    <text evidence="1">The sequence shown here is derived from an EMBL/GenBank/DDBJ whole genome shotgun (WGS) entry which is preliminary data.</text>
</comment>
<reference evidence="1 2" key="1">
    <citation type="submission" date="2018-08" db="EMBL/GenBank/DDBJ databases">
        <title>Genome and evolution of the arbuscular mycorrhizal fungus Diversispora epigaea (formerly Glomus versiforme) and its bacterial endosymbionts.</title>
        <authorList>
            <person name="Sun X."/>
            <person name="Fei Z."/>
            <person name="Harrison M."/>
        </authorList>
    </citation>
    <scope>NUCLEOTIDE SEQUENCE [LARGE SCALE GENOMIC DNA]</scope>
    <source>
        <strain evidence="1 2">IT104</strain>
    </source>
</reference>
<accession>A0A397JC65</accession>
<name>A0A397JC65_9GLOM</name>
<evidence type="ECO:0000313" key="1">
    <source>
        <dbReference type="EMBL" id="RHZ85157.1"/>
    </source>
</evidence>
<proteinExistence type="predicted"/>
<dbReference type="Proteomes" id="UP000266861">
    <property type="component" value="Unassembled WGS sequence"/>
</dbReference>
<protein>
    <submittedName>
        <fullName evidence="1">Uncharacterized protein</fullName>
    </submittedName>
</protein>
<evidence type="ECO:0000313" key="2">
    <source>
        <dbReference type="Proteomes" id="UP000266861"/>
    </source>
</evidence>
<sequence length="85" mass="9659">MPTLNLYDTDEIISVKLKKSNKQNEGPEIIPDPPFVDFTTLVNDLYDTDEIISVKLKKSNKQNEGPEIIPDPPFVDFTTLVNGFY</sequence>
<gene>
    <name evidence="1" type="ORF">Glove_71g9</name>
</gene>